<dbReference type="SUPFAM" id="SSF56281">
    <property type="entry name" value="Metallo-hydrolase/oxidoreductase"/>
    <property type="match status" value="1"/>
</dbReference>
<evidence type="ECO:0000259" key="1">
    <source>
        <dbReference type="Pfam" id="PF00753"/>
    </source>
</evidence>
<protein>
    <recommendedName>
        <fullName evidence="1">Metallo-beta-lactamase domain-containing protein</fullName>
    </recommendedName>
</protein>
<proteinExistence type="predicted"/>
<dbReference type="Pfam" id="PF00753">
    <property type="entry name" value="Lactamase_B"/>
    <property type="match status" value="1"/>
</dbReference>
<organism evidence="2">
    <name type="scientific">marine sediment metagenome</name>
    <dbReference type="NCBI Taxonomy" id="412755"/>
    <lineage>
        <taxon>unclassified sequences</taxon>
        <taxon>metagenomes</taxon>
        <taxon>ecological metagenomes</taxon>
    </lineage>
</organism>
<gene>
    <name evidence="2" type="ORF">LCGC14_1642680</name>
</gene>
<dbReference type="AlphaFoldDB" id="A0A0F9KEZ9"/>
<name>A0A0F9KEZ9_9ZZZZ</name>
<dbReference type="PANTHER" id="PTHR47619:SF1">
    <property type="entry name" value="EXODEOXYRIBONUCLEASE WALJ"/>
    <property type="match status" value="1"/>
</dbReference>
<dbReference type="PANTHER" id="PTHR47619">
    <property type="entry name" value="METALLO-HYDROLASE YYCJ-RELATED"/>
    <property type="match status" value="1"/>
</dbReference>
<dbReference type="InterPro" id="IPR001279">
    <property type="entry name" value="Metallo-B-lactamas"/>
</dbReference>
<feature type="domain" description="Metallo-beta-lactamase" evidence="1">
    <location>
        <begin position="13"/>
        <end position="128"/>
    </location>
</feature>
<dbReference type="InterPro" id="IPR052533">
    <property type="entry name" value="WalJ/YycJ-like"/>
</dbReference>
<evidence type="ECO:0000313" key="2">
    <source>
        <dbReference type="EMBL" id="KKM20723.1"/>
    </source>
</evidence>
<comment type="caution">
    <text evidence="2">The sequence shown here is derived from an EMBL/GenBank/DDBJ whole genome shotgun (WGS) entry which is preliminary data.</text>
</comment>
<dbReference type="Gene3D" id="3.60.15.10">
    <property type="entry name" value="Ribonuclease Z/Hydroxyacylglutathione hydrolase-like"/>
    <property type="match status" value="1"/>
</dbReference>
<sequence length="243" mass="26950">MKFIAHASSSKANAYEVFASNGNRLLIDCGVPWPQIQKYLGYKMLPIIGCLISHGHITDHCKAAADVLKQGIPIYAGWDTLEAVGLDGAAGTTPIALPLDKPLEIGPFHVFAFHVKHDVPNLGFIITDNDTSDQLFFAVDTPNITQRFDCQFQIIAIGCNYDNSILRKRVASGKMNEAGAKRLLHAHMEKSVCKKYIQDFCNLSRCEEIHLLHMSSGNIDKEATRQEFEDELFVPVFIGGQKC</sequence>
<dbReference type="InterPro" id="IPR036866">
    <property type="entry name" value="RibonucZ/Hydroxyglut_hydro"/>
</dbReference>
<reference evidence="2" key="1">
    <citation type="journal article" date="2015" name="Nature">
        <title>Complex archaea that bridge the gap between prokaryotes and eukaryotes.</title>
        <authorList>
            <person name="Spang A."/>
            <person name="Saw J.H."/>
            <person name="Jorgensen S.L."/>
            <person name="Zaremba-Niedzwiedzka K."/>
            <person name="Martijn J."/>
            <person name="Lind A.E."/>
            <person name="van Eijk R."/>
            <person name="Schleper C."/>
            <person name="Guy L."/>
            <person name="Ettema T.J."/>
        </authorList>
    </citation>
    <scope>NUCLEOTIDE SEQUENCE</scope>
</reference>
<accession>A0A0F9KEZ9</accession>
<dbReference type="EMBL" id="LAZR01013708">
    <property type="protein sequence ID" value="KKM20723.1"/>
    <property type="molecule type" value="Genomic_DNA"/>
</dbReference>